<keyword evidence="4" id="KW-1185">Reference proteome</keyword>
<evidence type="ECO:0000313" key="4">
    <source>
        <dbReference type="Proteomes" id="UP000605568"/>
    </source>
</evidence>
<evidence type="ECO:0000256" key="1">
    <source>
        <dbReference type="SAM" id="MobiDB-lite"/>
    </source>
</evidence>
<accession>A0ABQ3MAQ9</accession>
<protein>
    <submittedName>
        <fullName evidence="3">Uncharacterized protein</fullName>
    </submittedName>
</protein>
<sequence length="77" mass="7836">MTALPPDPDPARTPGLEPGGGVNPGDTPPDSGSTTEGLSHHERKPPTATAGRIVIAIIVLFAVLVAAMLLTRAFLLA</sequence>
<gene>
    <name evidence="3" type="ORF">GCM10017774_09850</name>
</gene>
<name>A0ABQ3MAQ9_9PSEU</name>
<dbReference type="EMBL" id="BNAR01000001">
    <property type="protein sequence ID" value="GHH31035.1"/>
    <property type="molecule type" value="Genomic_DNA"/>
</dbReference>
<reference evidence="4" key="1">
    <citation type="journal article" date="2019" name="Int. J. Syst. Evol. Microbiol.">
        <title>The Global Catalogue of Microorganisms (GCM) 10K type strain sequencing project: providing services to taxonomists for standard genome sequencing and annotation.</title>
        <authorList>
            <consortium name="The Broad Institute Genomics Platform"/>
            <consortium name="The Broad Institute Genome Sequencing Center for Infectious Disease"/>
            <person name="Wu L."/>
            <person name="Ma J."/>
        </authorList>
    </citation>
    <scope>NUCLEOTIDE SEQUENCE [LARGE SCALE GENOMIC DNA]</scope>
    <source>
        <strain evidence="4">CGMCC 4.7367</strain>
    </source>
</reference>
<evidence type="ECO:0000256" key="2">
    <source>
        <dbReference type="SAM" id="Phobius"/>
    </source>
</evidence>
<feature type="region of interest" description="Disordered" evidence="1">
    <location>
        <begin position="1"/>
        <end position="46"/>
    </location>
</feature>
<dbReference type="Proteomes" id="UP000605568">
    <property type="component" value="Unassembled WGS sequence"/>
</dbReference>
<comment type="caution">
    <text evidence="3">The sequence shown here is derived from an EMBL/GenBank/DDBJ whole genome shotgun (WGS) entry which is preliminary data.</text>
</comment>
<dbReference type="Pfam" id="PF20088">
    <property type="entry name" value="DUF6480"/>
    <property type="match status" value="1"/>
</dbReference>
<organism evidence="3 4">
    <name type="scientific">Lentzea cavernae</name>
    <dbReference type="NCBI Taxonomy" id="2020703"/>
    <lineage>
        <taxon>Bacteria</taxon>
        <taxon>Bacillati</taxon>
        <taxon>Actinomycetota</taxon>
        <taxon>Actinomycetes</taxon>
        <taxon>Pseudonocardiales</taxon>
        <taxon>Pseudonocardiaceae</taxon>
        <taxon>Lentzea</taxon>
    </lineage>
</organism>
<keyword evidence="2" id="KW-1133">Transmembrane helix</keyword>
<keyword evidence="2" id="KW-0812">Transmembrane</keyword>
<dbReference type="InterPro" id="IPR045512">
    <property type="entry name" value="DUF6480"/>
</dbReference>
<keyword evidence="2" id="KW-0472">Membrane</keyword>
<evidence type="ECO:0000313" key="3">
    <source>
        <dbReference type="EMBL" id="GHH31035.1"/>
    </source>
</evidence>
<dbReference type="RefSeq" id="WP_191296190.1">
    <property type="nucleotide sequence ID" value="NZ_BNAR01000001.1"/>
</dbReference>
<proteinExistence type="predicted"/>
<feature type="transmembrane region" description="Helical" evidence="2">
    <location>
        <begin position="53"/>
        <end position="75"/>
    </location>
</feature>